<organism evidence="1 2">
    <name type="scientific">Intestinicryptomonas porci</name>
    <dbReference type="NCBI Taxonomy" id="2926320"/>
    <lineage>
        <taxon>Bacteria</taxon>
        <taxon>Pseudomonadati</taxon>
        <taxon>Verrucomicrobiota</taxon>
        <taxon>Opitutia</taxon>
        <taxon>Opitutales</taxon>
        <taxon>Intestinicryptomonaceae</taxon>
        <taxon>Intestinicryptomonas</taxon>
    </lineage>
</organism>
<proteinExistence type="predicted"/>
<keyword evidence="2" id="KW-1185">Reference proteome</keyword>
<reference evidence="1 2" key="1">
    <citation type="submission" date="2022-03" db="EMBL/GenBank/DDBJ databases">
        <title>Novel taxa within the pig intestine.</title>
        <authorList>
            <person name="Wylensek D."/>
            <person name="Bishof K."/>
            <person name="Afrizal A."/>
            <person name="Clavel T."/>
        </authorList>
    </citation>
    <scope>NUCLEOTIDE SEQUENCE [LARGE SCALE GENOMIC DNA]</scope>
    <source>
        <strain evidence="1 2">CLA-KB-P66</strain>
    </source>
</reference>
<dbReference type="Proteomes" id="UP001275932">
    <property type="component" value="Unassembled WGS sequence"/>
</dbReference>
<accession>A0ABU4WIL1</accession>
<protein>
    <submittedName>
        <fullName evidence="1">Uncharacterized protein</fullName>
    </submittedName>
</protein>
<dbReference type="EMBL" id="JALBUT010000007">
    <property type="protein sequence ID" value="MDX8415856.1"/>
    <property type="molecule type" value="Genomic_DNA"/>
</dbReference>
<comment type="caution">
    <text evidence="1">The sequence shown here is derived from an EMBL/GenBank/DDBJ whole genome shotgun (WGS) entry which is preliminary data.</text>
</comment>
<dbReference type="PROSITE" id="PS51257">
    <property type="entry name" value="PROKAR_LIPOPROTEIN"/>
    <property type="match status" value="1"/>
</dbReference>
<evidence type="ECO:0000313" key="2">
    <source>
        <dbReference type="Proteomes" id="UP001275932"/>
    </source>
</evidence>
<name>A0ABU4WIL1_9BACT</name>
<dbReference type="RefSeq" id="WP_370397309.1">
    <property type="nucleotide sequence ID" value="NZ_JALBUT010000007.1"/>
</dbReference>
<sequence length="154" mass="17133">MKKISVLILPLFLFACGEDVPQLEKIPILSAETMQNQAAQNAQAGGYASNKKSGGKISNTLLDKVLQYKNTPKLNFSNQMTITATSAAVTQWYSKNLNGLDQADLSQMSETPKAQRILQDMANWAQFQFQLLNNPSMGKKYNGKTFKDLILDLR</sequence>
<evidence type="ECO:0000313" key="1">
    <source>
        <dbReference type="EMBL" id="MDX8415856.1"/>
    </source>
</evidence>
<gene>
    <name evidence="1" type="ORF">MOX91_06670</name>
</gene>